<evidence type="ECO:0000313" key="13">
    <source>
        <dbReference type="Proteomes" id="UP000501168"/>
    </source>
</evidence>
<dbReference type="PANTHER" id="PTHR10993">
    <property type="entry name" value="OCTANOYLTRANSFERASE"/>
    <property type="match status" value="1"/>
</dbReference>
<dbReference type="InterPro" id="IPR000544">
    <property type="entry name" value="Octanoyltransferase"/>
</dbReference>
<dbReference type="UniPathway" id="UPA00538">
    <property type="reaction ID" value="UER00592"/>
</dbReference>
<evidence type="ECO:0000256" key="4">
    <source>
        <dbReference type="ARBA" id="ARBA00023315"/>
    </source>
</evidence>
<dbReference type="KEGG" id="orb:IPMB12_08770"/>
<keyword evidence="2 6" id="KW-0963">Cytoplasm</keyword>
<organism evidence="12 13">
    <name type="scientific">Zophobihabitans entericus</name>
    <dbReference type="NCBI Taxonomy" id="1635327"/>
    <lineage>
        <taxon>Bacteria</taxon>
        <taxon>Pseudomonadati</taxon>
        <taxon>Pseudomonadota</taxon>
        <taxon>Gammaproteobacteria</taxon>
        <taxon>Orbales</taxon>
        <taxon>Orbaceae</taxon>
        <taxon>Zophobihabitans</taxon>
    </lineage>
</organism>
<dbReference type="Pfam" id="PF21948">
    <property type="entry name" value="LplA-B_cat"/>
    <property type="match status" value="1"/>
</dbReference>
<comment type="miscellaneous">
    <text evidence="6">In the reaction, the free carboxyl group of octanoic acid is attached via an amide linkage to the epsilon-amino group of a specific lysine residue of lipoyl domains of lipoate-dependent enzymes.</text>
</comment>
<dbReference type="NCBIfam" id="NF010922">
    <property type="entry name" value="PRK14342.1"/>
    <property type="match status" value="1"/>
</dbReference>
<accession>A0A6G9IC07</accession>
<evidence type="ECO:0000256" key="9">
    <source>
        <dbReference type="PIRSR" id="PIRSR016262-2"/>
    </source>
</evidence>
<comment type="pathway">
    <text evidence="1 6 7">Protein modification; protein lipoylation via endogenous pathway; protein N(6)-(lipoyl)lysine from octanoyl-[acyl-carrier-protein]: step 1/2.</text>
</comment>
<dbReference type="Gene3D" id="3.30.930.10">
    <property type="entry name" value="Bira Bifunctional Protein, Domain 2"/>
    <property type="match status" value="1"/>
</dbReference>
<keyword evidence="4 6" id="KW-0012">Acyltransferase</keyword>
<name>A0A6G9IC07_9GAMM</name>
<gene>
    <name evidence="6 12" type="primary">lipB</name>
    <name evidence="12" type="ORF">IPMB12_08770</name>
</gene>
<evidence type="ECO:0000256" key="2">
    <source>
        <dbReference type="ARBA" id="ARBA00022490"/>
    </source>
</evidence>
<reference evidence="12 13" key="1">
    <citation type="submission" date="2020-03" db="EMBL/GenBank/DDBJ databases">
        <title>Complete genome sequence of Orbus sp. IPMB12 (BCRC 80908).</title>
        <authorList>
            <person name="Lo W.-S."/>
            <person name="Chang T.-H."/>
            <person name="Kuo C.-H."/>
        </authorList>
    </citation>
    <scope>NUCLEOTIDE SEQUENCE [LARGE SCALE GENOMIC DNA]</scope>
    <source>
        <strain evidence="12 13">IPMB12</strain>
    </source>
</reference>
<dbReference type="GO" id="GO:0005737">
    <property type="term" value="C:cytoplasm"/>
    <property type="evidence" value="ECO:0007669"/>
    <property type="project" value="UniProtKB-SubCell"/>
</dbReference>
<evidence type="ECO:0000256" key="8">
    <source>
        <dbReference type="PIRSR" id="PIRSR016262-1"/>
    </source>
</evidence>
<evidence type="ECO:0000256" key="10">
    <source>
        <dbReference type="PIRSR" id="PIRSR016262-3"/>
    </source>
</evidence>
<sequence length="217" mass="24971">MTEKSMQIRQLGLTSYLDTYQAMHNFTTSRTQNTQDEIWLVEHFPTFTQGRTGKAEHILRTSHIPIVHTDRGGQVTYHSPGQQIMYVMIDLRRAELNIRTLVDALEQSVTQTLSRYHLDSYTKPGAPGVYIDHKKIASLGLHVKKGCTLHGLALNIKMDLSPFNDINPCGYQGLQMTQLHDYIPDIDQQQVCQQMVNTFTQLLHYDNVHYEYNTQYG</sequence>
<feature type="site" description="Lowers pKa of active site Cys" evidence="6 10">
    <location>
        <position position="135"/>
    </location>
</feature>
<keyword evidence="13" id="KW-1185">Reference proteome</keyword>
<feature type="binding site" evidence="6 9">
    <location>
        <begin position="138"/>
        <end position="140"/>
    </location>
    <ligand>
        <name>substrate</name>
    </ligand>
</feature>
<evidence type="ECO:0000256" key="5">
    <source>
        <dbReference type="ARBA" id="ARBA00024732"/>
    </source>
</evidence>
<evidence type="ECO:0000256" key="3">
    <source>
        <dbReference type="ARBA" id="ARBA00022679"/>
    </source>
</evidence>
<feature type="binding site" evidence="6 9">
    <location>
        <begin position="71"/>
        <end position="78"/>
    </location>
    <ligand>
        <name>substrate</name>
    </ligand>
</feature>
<dbReference type="InParanoid" id="A0A6G9IC07"/>
<protein>
    <recommendedName>
        <fullName evidence="6 7">Octanoyltransferase</fullName>
        <ecNumber evidence="6 7">2.3.1.181</ecNumber>
    </recommendedName>
    <alternativeName>
        <fullName evidence="6">Lipoate-protein ligase B</fullName>
    </alternativeName>
    <alternativeName>
        <fullName evidence="6">Lipoyl/octanoyl transferase</fullName>
    </alternativeName>
    <alternativeName>
        <fullName evidence="6">Octanoyl-[acyl-carrier-protein]-protein N-octanoyltransferase</fullName>
    </alternativeName>
</protein>
<evidence type="ECO:0000256" key="7">
    <source>
        <dbReference type="PIRNR" id="PIRNR016262"/>
    </source>
</evidence>
<dbReference type="RefSeq" id="WP_166916907.1">
    <property type="nucleotide sequence ID" value="NZ_CP050253.1"/>
</dbReference>
<dbReference type="SUPFAM" id="SSF55681">
    <property type="entry name" value="Class II aaRS and biotin synthetases"/>
    <property type="match status" value="1"/>
</dbReference>
<dbReference type="Proteomes" id="UP000501168">
    <property type="component" value="Chromosome"/>
</dbReference>
<comment type="function">
    <text evidence="5 6 7">Catalyzes the transfer of endogenously produced octanoic acid from octanoyl-acyl-carrier-protein onto the lipoyl domains of lipoate-dependent enzymes. Lipoyl-ACP can also act as a substrate although octanoyl-ACP is likely to be the physiological substrate.</text>
</comment>
<dbReference type="PIRSF" id="PIRSF016262">
    <property type="entry name" value="LPLase"/>
    <property type="match status" value="1"/>
</dbReference>
<dbReference type="PROSITE" id="PS01313">
    <property type="entry name" value="LIPB"/>
    <property type="match status" value="1"/>
</dbReference>
<dbReference type="FunCoup" id="A0A6G9IC07">
    <property type="interactions" value="340"/>
</dbReference>
<evidence type="ECO:0000259" key="11">
    <source>
        <dbReference type="PROSITE" id="PS51733"/>
    </source>
</evidence>
<dbReference type="InterPro" id="IPR004143">
    <property type="entry name" value="BPL_LPL_catalytic"/>
</dbReference>
<comment type="catalytic activity">
    <reaction evidence="6 7">
        <text>octanoyl-[ACP] + L-lysyl-[protein] = N(6)-octanoyl-L-lysyl-[protein] + holo-[ACP] + H(+)</text>
        <dbReference type="Rhea" id="RHEA:17665"/>
        <dbReference type="Rhea" id="RHEA-COMP:9636"/>
        <dbReference type="Rhea" id="RHEA-COMP:9685"/>
        <dbReference type="Rhea" id="RHEA-COMP:9752"/>
        <dbReference type="Rhea" id="RHEA-COMP:9928"/>
        <dbReference type="ChEBI" id="CHEBI:15378"/>
        <dbReference type="ChEBI" id="CHEBI:29969"/>
        <dbReference type="ChEBI" id="CHEBI:64479"/>
        <dbReference type="ChEBI" id="CHEBI:78463"/>
        <dbReference type="ChEBI" id="CHEBI:78809"/>
        <dbReference type="EC" id="2.3.1.181"/>
    </reaction>
</comment>
<dbReference type="FunFam" id="3.30.930.10:FF:000020">
    <property type="entry name" value="Octanoyltransferase"/>
    <property type="match status" value="1"/>
</dbReference>
<comment type="similarity">
    <text evidence="6 7">Belongs to the LipB family.</text>
</comment>
<evidence type="ECO:0000313" key="12">
    <source>
        <dbReference type="EMBL" id="QIQ21766.1"/>
    </source>
</evidence>
<dbReference type="EC" id="2.3.1.181" evidence="6 7"/>
<dbReference type="PROSITE" id="PS51733">
    <property type="entry name" value="BPL_LPL_CATALYTIC"/>
    <property type="match status" value="1"/>
</dbReference>
<dbReference type="InterPro" id="IPR045864">
    <property type="entry name" value="aa-tRNA-synth_II/BPL/LPL"/>
</dbReference>
<dbReference type="InterPro" id="IPR020605">
    <property type="entry name" value="Octanoyltransferase_CS"/>
</dbReference>
<dbReference type="NCBIfam" id="TIGR00214">
    <property type="entry name" value="lipB"/>
    <property type="match status" value="1"/>
</dbReference>
<dbReference type="HAMAP" id="MF_00013">
    <property type="entry name" value="LipB"/>
    <property type="match status" value="1"/>
</dbReference>
<feature type="active site" description="Acyl-thioester intermediate" evidence="6 8">
    <location>
        <position position="169"/>
    </location>
</feature>
<feature type="domain" description="BPL/LPL catalytic" evidence="11">
    <location>
        <begin position="32"/>
        <end position="207"/>
    </location>
</feature>
<feature type="binding site" evidence="6 9">
    <location>
        <begin position="151"/>
        <end position="153"/>
    </location>
    <ligand>
        <name>substrate</name>
    </ligand>
</feature>
<dbReference type="PANTHER" id="PTHR10993:SF7">
    <property type="entry name" value="LIPOYLTRANSFERASE 2, MITOCHONDRIAL-RELATED"/>
    <property type="match status" value="1"/>
</dbReference>
<comment type="subcellular location">
    <subcellularLocation>
        <location evidence="6">Cytoplasm</location>
    </subcellularLocation>
</comment>
<keyword evidence="3 6" id="KW-0808">Transferase</keyword>
<evidence type="ECO:0000256" key="1">
    <source>
        <dbReference type="ARBA" id="ARBA00004821"/>
    </source>
</evidence>
<dbReference type="AlphaFoldDB" id="A0A6G9IC07"/>
<evidence type="ECO:0000256" key="6">
    <source>
        <dbReference type="HAMAP-Rule" id="MF_00013"/>
    </source>
</evidence>
<proteinExistence type="inferred from homology"/>
<dbReference type="GO" id="GO:0009249">
    <property type="term" value="P:protein lipoylation"/>
    <property type="evidence" value="ECO:0007669"/>
    <property type="project" value="InterPro"/>
</dbReference>
<dbReference type="EMBL" id="CP050253">
    <property type="protein sequence ID" value="QIQ21766.1"/>
    <property type="molecule type" value="Genomic_DNA"/>
</dbReference>
<dbReference type="GO" id="GO:0033819">
    <property type="term" value="F:lipoyl(octanoyl) transferase activity"/>
    <property type="evidence" value="ECO:0007669"/>
    <property type="project" value="UniProtKB-EC"/>
</dbReference>
<dbReference type="CDD" id="cd16444">
    <property type="entry name" value="LipB"/>
    <property type="match status" value="1"/>
</dbReference>